<dbReference type="PANTHER" id="PTHR35011:SF2">
    <property type="entry name" value="2,3-DIKETO-L-GULONATE TRAP TRANSPORTER SMALL PERMEASE PROTEIN YIAM"/>
    <property type="match status" value="1"/>
</dbReference>
<evidence type="ECO:0000256" key="3">
    <source>
        <dbReference type="ARBA" id="ARBA00022475"/>
    </source>
</evidence>
<dbReference type="GO" id="GO:0005886">
    <property type="term" value="C:plasma membrane"/>
    <property type="evidence" value="ECO:0007669"/>
    <property type="project" value="UniProtKB-SubCell"/>
</dbReference>
<feature type="transmembrane region" description="Helical" evidence="9">
    <location>
        <begin position="12"/>
        <end position="37"/>
    </location>
</feature>
<accession>A0A840BUX3</accession>
<keyword evidence="4 9" id="KW-0997">Cell inner membrane</keyword>
<gene>
    <name evidence="11" type="ORF">GGR16_001783</name>
</gene>
<comment type="caution">
    <text evidence="11">The sequence shown here is derived from an EMBL/GenBank/DDBJ whole genome shotgun (WGS) entry which is preliminary data.</text>
</comment>
<keyword evidence="12" id="KW-1185">Reference proteome</keyword>
<evidence type="ECO:0000313" key="11">
    <source>
        <dbReference type="EMBL" id="MBB4016754.1"/>
    </source>
</evidence>
<evidence type="ECO:0000256" key="1">
    <source>
        <dbReference type="ARBA" id="ARBA00004429"/>
    </source>
</evidence>
<keyword evidence="2 9" id="KW-0813">Transport</keyword>
<dbReference type="Proteomes" id="UP000577362">
    <property type="component" value="Unassembled WGS sequence"/>
</dbReference>
<dbReference type="EMBL" id="JACIEN010000002">
    <property type="protein sequence ID" value="MBB4016754.1"/>
    <property type="molecule type" value="Genomic_DNA"/>
</dbReference>
<organism evidence="11 12">
    <name type="scientific">Chelatococcus caeni</name>
    <dbReference type="NCBI Taxonomy" id="1348468"/>
    <lineage>
        <taxon>Bacteria</taxon>
        <taxon>Pseudomonadati</taxon>
        <taxon>Pseudomonadota</taxon>
        <taxon>Alphaproteobacteria</taxon>
        <taxon>Hyphomicrobiales</taxon>
        <taxon>Chelatococcaceae</taxon>
        <taxon>Chelatococcus</taxon>
    </lineage>
</organism>
<feature type="transmembrane region" description="Helical" evidence="9">
    <location>
        <begin position="49"/>
        <end position="65"/>
    </location>
</feature>
<comment type="subunit">
    <text evidence="9">The complex comprises the extracytoplasmic solute receptor protein and the two transmembrane proteins.</text>
</comment>
<proteinExistence type="inferred from homology"/>
<evidence type="ECO:0000256" key="4">
    <source>
        <dbReference type="ARBA" id="ARBA00022519"/>
    </source>
</evidence>
<evidence type="ECO:0000259" key="10">
    <source>
        <dbReference type="Pfam" id="PF04290"/>
    </source>
</evidence>
<dbReference type="PANTHER" id="PTHR35011">
    <property type="entry name" value="2,3-DIKETO-L-GULONATE TRAP TRANSPORTER SMALL PERMEASE PROTEIN YIAM"/>
    <property type="match status" value="1"/>
</dbReference>
<evidence type="ECO:0000256" key="8">
    <source>
        <dbReference type="ARBA" id="ARBA00038436"/>
    </source>
</evidence>
<comment type="subcellular location">
    <subcellularLocation>
        <location evidence="1 9">Cell inner membrane</location>
        <topology evidence="1 9">Multi-pass membrane protein</topology>
    </subcellularLocation>
</comment>
<dbReference type="GO" id="GO:0022857">
    <property type="term" value="F:transmembrane transporter activity"/>
    <property type="evidence" value="ECO:0007669"/>
    <property type="project" value="UniProtKB-UniRule"/>
</dbReference>
<keyword evidence="3" id="KW-1003">Cell membrane</keyword>
<dbReference type="InterPro" id="IPR007387">
    <property type="entry name" value="TRAP_DctQ"/>
</dbReference>
<keyword evidence="6 9" id="KW-1133">Transmembrane helix</keyword>
<keyword evidence="7 9" id="KW-0472">Membrane</keyword>
<dbReference type="Pfam" id="PF04290">
    <property type="entry name" value="DctQ"/>
    <property type="match status" value="1"/>
</dbReference>
<dbReference type="GO" id="GO:0015740">
    <property type="term" value="P:C4-dicarboxylate transport"/>
    <property type="evidence" value="ECO:0007669"/>
    <property type="project" value="TreeGrafter"/>
</dbReference>
<protein>
    <recommendedName>
        <fullName evidence="9">TRAP transporter small permease protein</fullName>
    </recommendedName>
</protein>
<sequence length="168" mass="19223">MSVVVKRLRFLATIAAALGFMAMFAAFILQIFTRYVLNDPTAWTQEATLISYVWVVFWCAAFLTRDKDQITFDMVVLASPRRVQRWLAFVCALVTLGAFLAALPATVDWISFMRIEKTPVLGLRYDILYSIFIVFVVCVVIRQGLRVARLLSRRWGEVLDERPSGFSE</sequence>
<feature type="transmembrane region" description="Helical" evidence="9">
    <location>
        <begin position="127"/>
        <end position="145"/>
    </location>
</feature>
<feature type="domain" description="Tripartite ATP-independent periplasmic transporters DctQ component" evidence="10">
    <location>
        <begin position="23"/>
        <end position="151"/>
    </location>
</feature>
<name>A0A840BUX3_9HYPH</name>
<evidence type="ECO:0000256" key="2">
    <source>
        <dbReference type="ARBA" id="ARBA00022448"/>
    </source>
</evidence>
<feature type="transmembrane region" description="Helical" evidence="9">
    <location>
        <begin position="86"/>
        <end position="107"/>
    </location>
</feature>
<dbReference type="InterPro" id="IPR055348">
    <property type="entry name" value="DctQ"/>
</dbReference>
<evidence type="ECO:0000256" key="9">
    <source>
        <dbReference type="RuleBase" id="RU369079"/>
    </source>
</evidence>
<evidence type="ECO:0000313" key="12">
    <source>
        <dbReference type="Proteomes" id="UP000577362"/>
    </source>
</evidence>
<dbReference type="AlphaFoldDB" id="A0A840BUX3"/>
<evidence type="ECO:0000256" key="7">
    <source>
        <dbReference type="ARBA" id="ARBA00023136"/>
    </source>
</evidence>
<comment type="similarity">
    <text evidence="8 9">Belongs to the TRAP transporter small permease family.</text>
</comment>
<reference evidence="11 12" key="1">
    <citation type="submission" date="2020-08" db="EMBL/GenBank/DDBJ databases">
        <title>Genomic Encyclopedia of Type Strains, Phase IV (KMG-IV): sequencing the most valuable type-strain genomes for metagenomic binning, comparative biology and taxonomic classification.</title>
        <authorList>
            <person name="Goeker M."/>
        </authorList>
    </citation>
    <scope>NUCLEOTIDE SEQUENCE [LARGE SCALE GENOMIC DNA]</scope>
    <source>
        <strain evidence="11 12">DSM 103737</strain>
    </source>
</reference>
<comment type="function">
    <text evidence="9">Part of the tripartite ATP-independent periplasmic (TRAP) transport system.</text>
</comment>
<keyword evidence="5 9" id="KW-0812">Transmembrane</keyword>
<evidence type="ECO:0000256" key="6">
    <source>
        <dbReference type="ARBA" id="ARBA00022989"/>
    </source>
</evidence>
<evidence type="ECO:0000256" key="5">
    <source>
        <dbReference type="ARBA" id="ARBA00022692"/>
    </source>
</evidence>